<dbReference type="InterPro" id="IPR041500">
    <property type="entry name" value="RecC_C"/>
</dbReference>
<sequence length="1148" mass="129239">MQNGFMVLHGNRLETLTEVVAGWLRRHPLPPLAEETVLVQSNGMAQWLKLNLAEPDALGIAAGFSFQMPARFLWSAYRAVLGAERVPRTSPFDKSRLLWRLYRLLPTLLDRDAFEPLRHFLDDDGDNRKRHQLAERLADLFDAYQVYRADWLADWEQGDDRLRRAPDRRDALAMPPGQQWQPALWRALLEDLPADRRGLSRAAIHEAFLAALADGPPPEGLPQRLLVFGISALPQQSLEALAAISRHCQVLMLVQNPCEMYWADIVEDRDLLRRQLDHRRRHLITPPDNPVHPLLAAWGKQGRDFIGLLYDHDDPADYQSAFEQIDLFDSNPPADTLLQTLQRDILQLRPPPATPPDAIPDRSLSFAVAHGPQREVEILHDALLARFAADPGLRPRDVIVMVPDIESYAPHIDAVFGRLDRDDKRYLPYTLSDRSAGAASPMARAVEALLHLPQWRFTAADILDLLDVPALRRRFGIAESALPALSRWIEQANIRWGLHQRQRASLDLPGFEQNSWAFGLRRMLAGYLIGDGPAWRQIEPLDEVAGLGAEPAGRLARLLDTLDRHWQALREPAPPPGWRQRFGALLDDLFDPEDTEDQALDAGLRDALNDWLNACEQAVFDQSLPLTVARRPLLDALNAESLAQRFMAGRINFCTLMPMRAIPFRHVCLLGMKDGDYPRQQQPMDFDLMRHWGAPGDDGRRLSLYRPGDRSRREDDRYLFLEALLSARDSLYISWSGRHARDNSERPPSVLVAQLLDHIDQRWTAPDRRPFSDHLTVTHPLQPFSGRYFHLDEDANGEPPAHPVPPTYAAEWEPLHQPRRALDDPSPAAPLPPPEAVEPVNAEGLGRFLKQPVAHFFRERLKANLERNDHGLEDTEPFVLSGLRRWQLQDQLLEAGRRAGGDGFDDALADTLNHLAGGGALPLAPFTDFNRDALTLPLKRPLRAYFQALASCSGTLPQREVSLTLDGLTLEDWLTDLLDDARGPRRLLLVTGGLHQRWRKLCTPWAVHLLACADGLALTTELIAQDVAARLAPLAPDTARAHLEALARGWREGLCQPLPLACDTGFAWLGGEPREQQERDARAVFESGFNRPGEVDRDAALGRAWPDFETLLAVADDPHGGPALAAWAHRLYGPLFEHVEWLRPGESS</sequence>
<evidence type="ECO:0000256" key="6">
    <source>
        <dbReference type="ARBA" id="ARBA00022839"/>
    </source>
</evidence>
<keyword evidence="2 10" id="KW-0547">Nucleotide-binding</keyword>
<keyword evidence="9 10" id="KW-0234">DNA repair</keyword>
<proteinExistence type="inferred from homology"/>
<feature type="domain" description="RecC C-terminal" evidence="12">
    <location>
        <begin position="839"/>
        <end position="1069"/>
    </location>
</feature>
<dbReference type="SUPFAM" id="SSF52540">
    <property type="entry name" value="P-loop containing nucleoside triphosphate hydrolases"/>
    <property type="match status" value="2"/>
</dbReference>
<gene>
    <name evidence="10 13" type="primary">recC</name>
    <name evidence="13" type="ORF">FGS76_06455</name>
</gene>
<dbReference type="NCBIfam" id="TIGR01450">
    <property type="entry name" value="recC"/>
    <property type="match status" value="1"/>
</dbReference>
<comment type="miscellaneous">
    <text evidence="10">In the RecBCD complex, RecB has a slow 3'-5' helicase, an exonuclease activity and loads RecA onto ssDNA, RecD has a fast 5'-3' helicase activity, while RecC stimulates the ATPase and processivity of the RecB helicase and contributes to recognition of the Chi site.</text>
</comment>
<evidence type="ECO:0000256" key="8">
    <source>
        <dbReference type="ARBA" id="ARBA00023125"/>
    </source>
</evidence>
<dbReference type="HAMAP" id="MF_01486">
    <property type="entry name" value="RecC"/>
    <property type="match status" value="1"/>
</dbReference>
<dbReference type="Gene3D" id="3.40.50.10930">
    <property type="match status" value="1"/>
</dbReference>
<keyword evidence="6 10" id="KW-0269">Exonuclease</keyword>
<comment type="subunit">
    <text evidence="10">Heterotrimer of RecB, RecC and RecD. All subunits contribute to DNA-binding.</text>
</comment>
<evidence type="ECO:0000256" key="11">
    <source>
        <dbReference type="SAM" id="MobiDB-lite"/>
    </source>
</evidence>
<comment type="caution">
    <text evidence="13">The sequence shown here is derived from an EMBL/GenBank/DDBJ whole genome shotgun (WGS) entry which is preliminary data.</text>
</comment>
<dbReference type="InterPro" id="IPR013986">
    <property type="entry name" value="DExx_box_DNA_helicase_dom_sf"/>
</dbReference>
<evidence type="ECO:0000256" key="7">
    <source>
        <dbReference type="ARBA" id="ARBA00022840"/>
    </source>
</evidence>
<dbReference type="Gene3D" id="1.10.10.160">
    <property type="match status" value="1"/>
</dbReference>
<dbReference type="GO" id="GO:0008854">
    <property type="term" value="F:exodeoxyribonuclease V activity"/>
    <property type="evidence" value="ECO:0007669"/>
    <property type="project" value="UniProtKB-EC"/>
</dbReference>
<dbReference type="InterPro" id="IPR011335">
    <property type="entry name" value="Restrct_endonuc-II-like"/>
</dbReference>
<keyword evidence="7 10" id="KW-0067">ATP-binding</keyword>
<comment type="function">
    <text evidence="10">A helicase/nuclease that prepares dsDNA breaks (DSB) for recombinational DNA repair. Binds to DSBs and unwinds DNA via a highly rapid and processive ATP-dependent bidirectional helicase activity. Unwinds dsDNA until it encounters a Chi (crossover hotspot instigator) sequence from the 3' direction. Cuts ssDNA a few nucleotides 3' to the Chi site. The properties and activities of the enzyme are changed at Chi. The Chi-altered holoenzyme produces a long 3'-ssDNA overhang and facilitates RecA-binding to the ssDNA for homologous DNA recombination and repair. Holoenzyme degrades any linearized DNA that is unable to undergo homologous recombination. In the holoenzyme this subunit recognizes the wild-type Chi sequence, and when added to isolated RecB increases its ATP-dependent helicase processivity.</text>
</comment>
<evidence type="ECO:0000256" key="1">
    <source>
        <dbReference type="ARBA" id="ARBA00022722"/>
    </source>
</evidence>
<evidence type="ECO:0000256" key="2">
    <source>
        <dbReference type="ARBA" id="ARBA00022741"/>
    </source>
</evidence>
<organism evidence="13 14">
    <name type="scientific">Alloalcanivorax gelatiniphagus</name>
    <dbReference type="NCBI Taxonomy" id="1194167"/>
    <lineage>
        <taxon>Bacteria</taxon>
        <taxon>Pseudomonadati</taxon>
        <taxon>Pseudomonadota</taxon>
        <taxon>Gammaproteobacteria</taxon>
        <taxon>Oceanospirillales</taxon>
        <taxon>Alcanivoracaceae</taxon>
        <taxon>Alloalcanivorax</taxon>
    </lineage>
</organism>
<accession>A0ABY2XNX9</accession>
<keyword evidence="3 10" id="KW-0227">DNA damage</keyword>
<evidence type="ECO:0000259" key="12">
    <source>
        <dbReference type="Pfam" id="PF17946"/>
    </source>
</evidence>
<dbReference type="PANTHER" id="PTHR30591:SF1">
    <property type="entry name" value="RECBCD ENZYME SUBUNIT RECC"/>
    <property type="match status" value="1"/>
</dbReference>
<dbReference type="Gene3D" id="1.10.10.990">
    <property type="match status" value="1"/>
</dbReference>
<evidence type="ECO:0000256" key="9">
    <source>
        <dbReference type="ARBA" id="ARBA00023204"/>
    </source>
</evidence>
<dbReference type="InterPro" id="IPR006697">
    <property type="entry name" value="RecC"/>
</dbReference>
<evidence type="ECO:0000256" key="4">
    <source>
        <dbReference type="ARBA" id="ARBA00022801"/>
    </source>
</evidence>
<evidence type="ECO:0000313" key="14">
    <source>
        <dbReference type="Proteomes" id="UP000739180"/>
    </source>
</evidence>
<evidence type="ECO:0000256" key="10">
    <source>
        <dbReference type="HAMAP-Rule" id="MF_01486"/>
    </source>
</evidence>
<evidence type="ECO:0000313" key="13">
    <source>
        <dbReference type="EMBL" id="TMW13764.1"/>
    </source>
</evidence>
<dbReference type="InterPro" id="IPR027417">
    <property type="entry name" value="P-loop_NTPase"/>
</dbReference>
<keyword evidence="1 10" id="KW-0540">Nuclease</keyword>
<dbReference type="PIRSF" id="PIRSF000980">
    <property type="entry name" value="RecC"/>
    <property type="match status" value="1"/>
</dbReference>
<feature type="region of interest" description="Disordered" evidence="11">
    <location>
        <begin position="819"/>
        <end position="839"/>
    </location>
</feature>
<feature type="compositionally biased region" description="Pro residues" evidence="11">
    <location>
        <begin position="827"/>
        <end position="836"/>
    </location>
</feature>
<keyword evidence="5 10" id="KW-0347">Helicase</keyword>
<dbReference type="Pfam" id="PF17946">
    <property type="entry name" value="RecC_C"/>
    <property type="match status" value="1"/>
</dbReference>
<dbReference type="EMBL" id="VCQT01000022">
    <property type="protein sequence ID" value="TMW13764.1"/>
    <property type="molecule type" value="Genomic_DNA"/>
</dbReference>
<reference evidence="13 14" key="1">
    <citation type="submission" date="2019-05" db="EMBL/GenBank/DDBJ databases">
        <title>Genome of Alcanivorax gelatiniphagus, an oil degrading marine bacteria.</title>
        <authorList>
            <person name="Kwon K.K."/>
        </authorList>
    </citation>
    <scope>NUCLEOTIDE SEQUENCE [LARGE SCALE GENOMIC DNA]</scope>
    <source>
        <strain evidence="13 14">MEBiC 08158</strain>
    </source>
</reference>
<keyword evidence="8 10" id="KW-0238">DNA-binding</keyword>
<dbReference type="Pfam" id="PF04257">
    <property type="entry name" value="Exonuc_V_gamma"/>
    <property type="match status" value="1"/>
</dbReference>
<evidence type="ECO:0000256" key="3">
    <source>
        <dbReference type="ARBA" id="ARBA00022763"/>
    </source>
</evidence>
<protein>
    <recommendedName>
        <fullName evidence="10">RecBCD enzyme subunit RecC</fullName>
    </recommendedName>
    <alternativeName>
        <fullName evidence="10">Exonuclease V subunit RecC</fullName>
        <shortName evidence="10">ExoV subunit RecC</shortName>
    </alternativeName>
    <alternativeName>
        <fullName evidence="10">Helicase/nuclease RecBCD subunit RecC</fullName>
    </alternativeName>
</protein>
<dbReference type="PANTHER" id="PTHR30591">
    <property type="entry name" value="RECBCD ENZYME SUBUNIT RECC"/>
    <property type="match status" value="1"/>
</dbReference>
<name>A0ABY2XNX9_9GAMM</name>
<keyword evidence="14" id="KW-1185">Reference proteome</keyword>
<dbReference type="Proteomes" id="UP000739180">
    <property type="component" value="Unassembled WGS sequence"/>
</dbReference>
<dbReference type="Gene3D" id="3.40.50.300">
    <property type="entry name" value="P-loop containing nucleotide triphosphate hydrolases"/>
    <property type="match status" value="2"/>
</dbReference>
<dbReference type="RefSeq" id="WP_138771804.1">
    <property type="nucleotide sequence ID" value="NZ_VCQT01000022.1"/>
</dbReference>
<dbReference type="SUPFAM" id="SSF52980">
    <property type="entry name" value="Restriction endonuclease-like"/>
    <property type="match status" value="1"/>
</dbReference>
<evidence type="ECO:0000256" key="5">
    <source>
        <dbReference type="ARBA" id="ARBA00022806"/>
    </source>
</evidence>
<keyword evidence="4 10" id="KW-0378">Hydrolase</keyword>
<comment type="similarity">
    <text evidence="10">Belongs to the RecC family.</text>
</comment>